<organism evidence="3 4">
    <name type="scientific">Araneus ventricosus</name>
    <name type="common">Orbweaver spider</name>
    <name type="synonym">Epeira ventricosa</name>
    <dbReference type="NCBI Taxonomy" id="182803"/>
    <lineage>
        <taxon>Eukaryota</taxon>
        <taxon>Metazoa</taxon>
        <taxon>Ecdysozoa</taxon>
        <taxon>Arthropoda</taxon>
        <taxon>Chelicerata</taxon>
        <taxon>Arachnida</taxon>
        <taxon>Araneae</taxon>
        <taxon>Araneomorphae</taxon>
        <taxon>Entelegynae</taxon>
        <taxon>Araneoidea</taxon>
        <taxon>Araneidae</taxon>
        <taxon>Araneus</taxon>
    </lineage>
</organism>
<protein>
    <submittedName>
        <fullName evidence="3">Uncharacterized protein</fullName>
    </submittedName>
</protein>
<evidence type="ECO:0000313" key="3">
    <source>
        <dbReference type="EMBL" id="GBN36117.1"/>
    </source>
</evidence>
<keyword evidence="4" id="KW-1185">Reference proteome</keyword>
<gene>
    <name evidence="3" type="ORF">AVEN_102034_1</name>
</gene>
<sequence length="78" mass="8481">MLCLAASILFTLCSTGAAFLENNTPPVFDMKREWIIPEDEPVVSGGRGSLRSRPRDRRVAGSKPDSTEDLPCMGSVAR</sequence>
<reference evidence="3 4" key="1">
    <citation type="journal article" date="2019" name="Sci. Rep.">
        <title>Orb-weaving spider Araneus ventricosus genome elucidates the spidroin gene catalogue.</title>
        <authorList>
            <person name="Kono N."/>
            <person name="Nakamura H."/>
            <person name="Ohtoshi R."/>
            <person name="Moran D.A.P."/>
            <person name="Shinohara A."/>
            <person name="Yoshida Y."/>
            <person name="Fujiwara M."/>
            <person name="Mori M."/>
            <person name="Tomita M."/>
            <person name="Arakawa K."/>
        </authorList>
    </citation>
    <scope>NUCLEOTIDE SEQUENCE [LARGE SCALE GENOMIC DNA]</scope>
</reference>
<feature type="chain" id="PRO_5021227666" evidence="2">
    <location>
        <begin position="19"/>
        <end position="78"/>
    </location>
</feature>
<proteinExistence type="predicted"/>
<keyword evidence="2" id="KW-0732">Signal</keyword>
<accession>A0A4Y2NDG0</accession>
<evidence type="ECO:0000256" key="1">
    <source>
        <dbReference type="SAM" id="MobiDB-lite"/>
    </source>
</evidence>
<feature type="signal peptide" evidence="2">
    <location>
        <begin position="1"/>
        <end position="18"/>
    </location>
</feature>
<dbReference type="AlphaFoldDB" id="A0A4Y2NDG0"/>
<comment type="caution">
    <text evidence="3">The sequence shown here is derived from an EMBL/GenBank/DDBJ whole genome shotgun (WGS) entry which is preliminary data.</text>
</comment>
<name>A0A4Y2NDG0_ARAVE</name>
<dbReference type="Proteomes" id="UP000499080">
    <property type="component" value="Unassembled WGS sequence"/>
</dbReference>
<dbReference type="EMBL" id="BGPR01008791">
    <property type="protein sequence ID" value="GBN36117.1"/>
    <property type="molecule type" value="Genomic_DNA"/>
</dbReference>
<evidence type="ECO:0000313" key="4">
    <source>
        <dbReference type="Proteomes" id="UP000499080"/>
    </source>
</evidence>
<feature type="region of interest" description="Disordered" evidence="1">
    <location>
        <begin position="41"/>
        <end position="78"/>
    </location>
</feature>
<evidence type="ECO:0000256" key="2">
    <source>
        <dbReference type="SAM" id="SignalP"/>
    </source>
</evidence>